<dbReference type="FunFam" id="3.80.10.10:FF:000299">
    <property type="entry name" value="Piriformospora indica-insensitive protein 2"/>
    <property type="match status" value="1"/>
</dbReference>
<keyword evidence="2" id="KW-1003">Cell membrane</keyword>
<evidence type="ECO:0000256" key="6">
    <source>
        <dbReference type="ARBA" id="ARBA00023136"/>
    </source>
</evidence>
<evidence type="ECO:0000256" key="7">
    <source>
        <dbReference type="SAM" id="MobiDB-lite"/>
    </source>
</evidence>
<comment type="subcellular location">
    <subcellularLocation>
        <location evidence="1">Cell membrane</location>
    </subcellularLocation>
</comment>
<feature type="compositionally biased region" description="Low complexity" evidence="7">
    <location>
        <begin position="299"/>
        <end position="317"/>
    </location>
</feature>
<evidence type="ECO:0000313" key="9">
    <source>
        <dbReference type="EMBL" id="VEU44253.1"/>
    </source>
</evidence>
<evidence type="ECO:0000256" key="1">
    <source>
        <dbReference type="ARBA" id="ARBA00004236"/>
    </source>
</evidence>
<keyword evidence="8" id="KW-0812">Transmembrane</keyword>
<accession>A0A448ZQK3</accession>
<evidence type="ECO:0000313" key="10">
    <source>
        <dbReference type="Proteomes" id="UP000291116"/>
    </source>
</evidence>
<reference evidence="9 10" key="1">
    <citation type="submission" date="2019-01" db="EMBL/GenBank/DDBJ databases">
        <authorList>
            <person name="Ferrante I. M."/>
        </authorList>
    </citation>
    <scope>NUCLEOTIDE SEQUENCE [LARGE SCALE GENOMIC DNA]</scope>
    <source>
        <strain evidence="9 10">B856</strain>
    </source>
</reference>
<dbReference type="Proteomes" id="UP000291116">
    <property type="component" value="Unassembled WGS sequence"/>
</dbReference>
<keyword evidence="4" id="KW-0732">Signal</keyword>
<protein>
    <recommendedName>
        <fullName evidence="11">L domain-like protein</fullName>
    </recommendedName>
</protein>
<feature type="region of interest" description="Disordered" evidence="7">
    <location>
        <begin position="294"/>
        <end position="365"/>
    </location>
</feature>
<gene>
    <name evidence="9" type="ORF">PSNMU_V1.4_AUG-EV-PASAV3_0113380</name>
</gene>
<name>A0A448ZQK3_9STRA</name>
<sequence>MDGSETRKSFDTDAESASPETNYFKMMMQDNEMGRVHDGTDTDSILGGQTLASVMNQNQGSESIHRHRNESAYAGDSSSYERDESIEAVLDPQQQQQQQATGGSASDNVPPNPSETLSIVGVEEDDISTIANDTVHEATKAFFTGNGSRNDSKPRIRLFQEYTTPEKKKKPTRAKASGTGNAESGASDDGSGDTAPETPPGMIRVPAGSHRSSRTGDESFSGKSKSRSGSRSKPNSSFFRSRRVYVVAAVLALILLVSIVALSVALSGMRGGEASPGAATAFAEAESESILDFWPDLDAGTPSGTSATSATGAGSPTQDDEEPSGTFGDAQEEQEQAGDGAAAPEATTGSPLPTASPTTSPTTNPLFGLRFEDLLDLLQVRGGIRNARAVTKAPESIQYEATRWLSEDPAYGSYSEDRLVQRWTLAVLSQSLDGVGDGSPSLAGWKTYTDECTWFSSSTKNNGKKESPCDQQGIYETIDIRDQVLGGTLPTELALLSSSLVHLNLEGNDLVGTIPKEFEDLSFLETLRLRRNNLVGGLNMDFGNIPDLEILDLADNELTGKIPYSIVDVETLTEIYLDFNNLSGDIPWEIGNLEALEKLALSNNNLTGWIPDGLGNMDNLKVLTLGNNNLTGALPKDVCKLKGVDVLVVDCDKQGCECCTECSATEAPTLSPTLPPTGVPTVSPTVHPTSMIVRFTPQPSGTEPPTASPTLSPTTKEPTESPTTGEPSASPTACTGNEMKVSKYCYTQAEEITVSLTNCQADRDDWVGLYRLDETFNSMDLTNPDIWSWACGTRNCREPVTSQVIPLGTIHAGNGQWPLQVGTYVAIIARNSAQPYIAFAVSDAFVVSETC</sequence>
<feature type="compositionally biased region" description="Low complexity" evidence="7">
    <location>
        <begin position="337"/>
        <end position="365"/>
    </location>
</feature>
<dbReference type="InterPro" id="IPR032675">
    <property type="entry name" value="LRR_dom_sf"/>
</dbReference>
<dbReference type="EMBL" id="CAACVS010000634">
    <property type="protein sequence ID" value="VEU44253.1"/>
    <property type="molecule type" value="Genomic_DNA"/>
</dbReference>
<dbReference type="PANTHER" id="PTHR47988">
    <property type="entry name" value="SOMATIC EMBRYOGENESIS RECEPTOR KINASE 1"/>
    <property type="match status" value="1"/>
</dbReference>
<feature type="region of interest" description="Disordered" evidence="7">
    <location>
        <begin position="160"/>
        <end position="236"/>
    </location>
</feature>
<proteinExistence type="predicted"/>
<feature type="region of interest" description="Disordered" evidence="7">
    <location>
        <begin position="1"/>
        <end position="125"/>
    </location>
</feature>
<dbReference type="Pfam" id="PF00560">
    <property type="entry name" value="LRR_1"/>
    <property type="match status" value="5"/>
</dbReference>
<dbReference type="InterPro" id="IPR001611">
    <property type="entry name" value="Leu-rich_rpt"/>
</dbReference>
<evidence type="ECO:0000256" key="4">
    <source>
        <dbReference type="ARBA" id="ARBA00022729"/>
    </source>
</evidence>
<feature type="compositionally biased region" description="Basic and acidic residues" evidence="7">
    <location>
        <begin position="1"/>
        <end position="11"/>
    </location>
</feature>
<keyword evidence="5" id="KW-0677">Repeat</keyword>
<dbReference type="Gene3D" id="3.80.10.10">
    <property type="entry name" value="Ribonuclease Inhibitor"/>
    <property type="match status" value="1"/>
</dbReference>
<feature type="compositionally biased region" description="Polar residues" evidence="7">
    <location>
        <begin position="50"/>
        <end position="62"/>
    </location>
</feature>
<feature type="unsure residue" description="E or Q" evidence="9">
    <location>
        <position position="557"/>
    </location>
</feature>
<evidence type="ECO:0000256" key="8">
    <source>
        <dbReference type="SAM" id="Phobius"/>
    </source>
</evidence>
<keyword evidence="3" id="KW-0433">Leucine-rich repeat</keyword>
<evidence type="ECO:0008006" key="11">
    <source>
        <dbReference type="Google" id="ProtNLM"/>
    </source>
</evidence>
<feature type="unsure residue" description="E or Q" evidence="9">
    <location>
        <position position="183"/>
    </location>
</feature>
<keyword evidence="6 8" id="KW-0472">Membrane</keyword>
<keyword evidence="10" id="KW-1185">Reference proteome</keyword>
<organism evidence="9 10">
    <name type="scientific">Pseudo-nitzschia multistriata</name>
    <dbReference type="NCBI Taxonomy" id="183589"/>
    <lineage>
        <taxon>Eukaryota</taxon>
        <taxon>Sar</taxon>
        <taxon>Stramenopiles</taxon>
        <taxon>Ochrophyta</taxon>
        <taxon>Bacillariophyta</taxon>
        <taxon>Bacillariophyceae</taxon>
        <taxon>Bacillariophycidae</taxon>
        <taxon>Bacillariales</taxon>
        <taxon>Bacillariaceae</taxon>
        <taxon>Pseudo-nitzschia</taxon>
    </lineage>
</organism>
<feature type="compositionally biased region" description="Polar residues" evidence="7">
    <location>
        <begin position="100"/>
        <end position="117"/>
    </location>
</feature>
<keyword evidence="8" id="KW-1133">Transmembrane helix</keyword>
<evidence type="ECO:0000256" key="3">
    <source>
        <dbReference type="ARBA" id="ARBA00022614"/>
    </source>
</evidence>
<dbReference type="AlphaFoldDB" id="A0A448ZQK3"/>
<dbReference type="SUPFAM" id="SSF52058">
    <property type="entry name" value="L domain-like"/>
    <property type="match status" value="1"/>
</dbReference>
<evidence type="ECO:0000256" key="2">
    <source>
        <dbReference type="ARBA" id="ARBA00022475"/>
    </source>
</evidence>
<evidence type="ECO:0000256" key="5">
    <source>
        <dbReference type="ARBA" id="ARBA00022737"/>
    </source>
</evidence>
<dbReference type="GO" id="GO:0005886">
    <property type="term" value="C:plasma membrane"/>
    <property type="evidence" value="ECO:0007669"/>
    <property type="project" value="UniProtKB-SubCell"/>
</dbReference>
<feature type="compositionally biased region" description="Low complexity" evidence="7">
    <location>
        <begin position="703"/>
        <end position="732"/>
    </location>
</feature>
<feature type="transmembrane region" description="Helical" evidence="8">
    <location>
        <begin position="244"/>
        <end position="266"/>
    </location>
</feature>
<dbReference type="OrthoDB" id="49138at2759"/>
<feature type="region of interest" description="Disordered" evidence="7">
    <location>
        <begin position="693"/>
        <end position="735"/>
    </location>
</feature>